<sequence>MVPSTDQHGKLQHSPGRDIAAPVRRSQVLVIPPLRGESLSLLPASHVIWLSCQVDPSADPAGSASQETLPPNGMALSNPTPNTTTLYLNVSSADLPTKRQPSVHRPLLIQGLAEPSPVLFGEAPVWMDSHSASAS</sequence>
<feature type="region of interest" description="Disordered" evidence="1">
    <location>
        <begin position="56"/>
        <end position="85"/>
    </location>
</feature>
<evidence type="ECO:0000313" key="2">
    <source>
        <dbReference type="EMBL" id="KAG5278936.1"/>
    </source>
</evidence>
<dbReference type="EMBL" id="JADWDJ010000007">
    <property type="protein sequence ID" value="KAG5278936.1"/>
    <property type="molecule type" value="Genomic_DNA"/>
</dbReference>
<comment type="caution">
    <text evidence="2">The sequence shown here is derived from an EMBL/GenBank/DDBJ whole genome shotgun (WGS) entry which is preliminary data.</text>
</comment>
<keyword evidence="3" id="KW-1185">Reference proteome</keyword>
<dbReference type="AlphaFoldDB" id="A0AAV6H0X7"/>
<evidence type="ECO:0000256" key="1">
    <source>
        <dbReference type="SAM" id="MobiDB-lite"/>
    </source>
</evidence>
<name>A0AAV6H0X7_9TELE</name>
<reference evidence="2" key="1">
    <citation type="submission" date="2020-10" db="EMBL/GenBank/DDBJ databases">
        <title>Chromosome-scale genome assembly of the Allis shad, Alosa alosa.</title>
        <authorList>
            <person name="Margot Z."/>
            <person name="Christophe K."/>
            <person name="Cabau C."/>
            <person name="Louis A."/>
            <person name="Berthelot C."/>
            <person name="Parey E."/>
            <person name="Roest Crollius H."/>
            <person name="Montfort J."/>
            <person name="Robinson-Rechavi M."/>
            <person name="Bucao C."/>
            <person name="Bouchez O."/>
            <person name="Gislard M."/>
            <person name="Lluch J."/>
            <person name="Milhes M."/>
            <person name="Lampietro C."/>
            <person name="Lopez Roques C."/>
            <person name="Donnadieu C."/>
            <person name="Braasch I."/>
            <person name="Desvignes T."/>
            <person name="Postlethwait J."/>
            <person name="Bobe J."/>
            <person name="Guiguen Y."/>
        </authorList>
    </citation>
    <scope>NUCLEOTIDE SEQUENCE</scope>
    <source>
        <strain evidence="2">M-15738</strain>
        <tissue evidence="2">Blood</tissue>
    </source>
</reference>
<organism evidence="2 3">
    <name type="scientific">Alosa alosa</name>
    <name type="common">allis shad</name>
    <dbReference type="NCBI Taxonomy" id="278164"/>
    <lineage>
        <taxon>Eukaryota</taxon>
        <taxon>Metazoa</taxon>
        <taxon>Chordata</taxon>
        <taxon>Craniata</taxon>
        <taxon>Vertebrata</taxon>
        <taxon>Euteleostomi</taxon>
        <taxon>Actinopterygii</taxon>
        <taxon>Neopterygii</taxon>
        <taxon>Teleostei</taxon>
        <taxon>Clupei</taxon>
        <taxon>Clupeiformes</taxon>
        <taxon>Clupeoidei</taxon>
        <taxon>Clupeidae</taxon>
        <taxon>Alosa</taxon>
    </lineage>
</organism>
<evidence type="ECO:0000313" key="3">
    <source>
        <dbReference type="Proteomes" id="UP000823561"/>
    </source>
</evidence>
<proteinExistence type="predicted"/>
<gene>
    <name evidence="2" type="ORF">AALO_G00104360</name>
</gene>
<protein>
    <submittedName>
        <fullName evidence="2">Uncharacterized protein</fullName>
    </submittedName>
</protein>
<accession>A0AAV6H0X7</accession>
<dbReference type="Proteomes" id="UP000823561">
    <property type="component" value="Chromosome 7"/>
</dbReference>